<feature type="signal peptide" evidence="1">
    <location>
        <begin position="1"/>
        <end position="17"/>
    </location>
</feature>
<evidence type="ECO:0000256" key="1">
    <source>
        <dbReference type="SAM" id="SignalP"/>
    </source>
</evidence>
<sequence>MQFIILTITALSAVVAAVPGYGSTTTTKGSPHYTTSTSCAPSTYYSTSTGETYKAGIVYSTEKSPFTVTSTKYKTIDTYYPSTYTTTSYKEDKTKVPVVYTETKTKVYTTYETDVKTSYKDVKTSVAYPVPVTTKVKSSTVIADQYLSTGVSYVTKTYTTSSKEHFTNTIPYTTSVCKAYTKTEGW</sequence>
<gene>
    <name evidence="2" type="ORF">EJ08DRAFT_60801</name>
</gene>
<name>A0A9P4NYV3_9PEZI</name>
<dbReference type="AlphaFoldDB" id="A0A9P4NYV3"/>
<keyword evidence="1" id="KW-0732">Signal</keyword>
<evidence type="ECO:0000313" key="2">
    <source>
        <dbReference type="EMBL" id="KAF2433601.1"/>
    </source>
</evidence>
<dbReference type="Proteomes" id="UP000800235">
    <property type="component" value="Unassembled WGS sequence"/>
</dbReference>
<evidence type="ECO:0000313" key="3">
    <source>
        <dbReference type="Proteomes" id="UP000800235"/>
    </source>
</evidence>
<keyword evidence="3" id="KW-1185">Reference proteome</keyword>
<protein>
    <submittedName>
        <fullName evidence="2">Uncharacterized protein</fullName>
    </submittedName>
</protein>
<reference evidence="2" key="1">
    <citation type="journal article" date="2020" name="Stud. Mycol.">
        <title>101 Dothideomycetes genomes: a test case for predicting lifestyles and emergence of pathogens.</title>
        <authorList>
            <person name="Haridas S."/>
            <person name="Albert R."/>
            <person name="Binder M."/>
            <person name="Bloem J."/>
            <person name="Labutti K."/>
            <person name="Salamov A."/>
            <person name="Andreopoulos B."/>
            <person name="Baker S."/>
            <person name="Barry K."/>
            <person name="Bills G."/>
            <person name="Bluhm B."/>
            <person name="Cannon C."/>
            <person name="Castanera R."/>
            <person name="Culley D."/>
            <person name="Daum C."/>
            <person name="Ezra D."/>
            <person name="Gonzalez J."/>
            <person name="Henrissat B."/>
            <person name="Kuo A."/>
            <person name="Liang C."/>
            <person name="Lipzen A."/>
            <person name="Lutzoni F."/>
            <person name="Magnuson J."/>
            <person name="Mondo S."/>
            <person name="Nolan M."/>
            <person name="Ohm R."/>
            <person name="Pangilinan J."/>
            <person name="Park H.-J."/>
            <person name="Ramirez L."/>
            <person name="Alfaro M."/>
            <person name="Sun H."/>
            <person name="Tritt A."/>
            <person name="Yoshinaga Y."/>
            <person name="Zwiers L.-H."/>
            <person name="Turgeon B."/>
            <person name="Goodwin S."/>
            <person name="Spatafora J."/>
            <person name="Crous P."/>
            <person name="Grigoriev I."/>
        </authorList>
    </citation>
    <scope>NUCLEOTIDE SEQUENCE</scope>
    <source>
        <strain evidence="2">CBS 130266</strain>
    </source>
</reference>
<proteinExistence type="predicted"/>
<feature type="chain" id="PRO_5040109478" evidence="1">
    <location>
        <begin position="18"/>
        <end position="186"/>
    </location>
</feature>
<comment type="caution">
    <text evidence="2">The sequence shown here is derived from an EMBL/GenBank/DDBJ whole genome shotgun (WGS) entry which is preliminary data.</text>
</comment>
<accession>A0A9P4NYV3</accession>
<dbReference type="EMBL" id="MU007020">
    <property type="protein sequence ID" value="KAF2433601.1"/>
    <property type="molecule type" value="Genomic_DNA"/>
</dbReference>
<organism evidence="2 3">
    <name type="scientific">Tothia fuscella</name>
    <dbReference type="NCBI Taxonomy" id="1048955"/>
    <lineage>
        <taxon>Eukaryota</taxon>
        <taxon>Fungi</taxon>
        <taxon>Dikarya</taxon>
        <taxon>Ascomycota</taxon>
        <taxon>Pezizomycotina</taxon>
        <taxon>Dothideomycetes</taxon>
        <taxon>Pleosporomycetidae</taxon>
        <taxon>Venturiales</taxon>
        <taxon>Cylindrosympodiaceae</taxon>
        <taxon>Tothia</taxon>
    </lineage>
</organism>